<evidence type="ECO:0000313" key="3">
    <source>
        <dbReference type="EMBL" id="MBO1428292.1"/>
    </source>
</evidence>
<sequence>MSTADDRTGFGAETSSPKRNERNQARPKAAPNQCGPIVIPPLITVWADKAYDNNDLRTTIADMNAEAVIPSTRSRKVPIPHDETIYKLRNRIERCFNKLKHFRRFATRYDRRADDFLAFVHLAAICIWLR</sequence>
<feature type="region of interest" description="Disordered" evidence="1">
    <location>
        <begin position="1"/>
        <end position="35"/>
    </location>
</feature>
<comment type="caution">
    <text evidence="3">The sequence shown here is derived from an EMBL/GenBank/DDBJ whole genome shotgun (WGS) entry which is preliminary data.</text>
</comment>
<organism evidence="3 4">
    <name type="scientific">Bradyrhizobium quebecense</name>
    <dbReference type="NCBI Taxonomy" id="2748629"/>
    <lineage>
        <taxon>Bacteria</taxon>
        <taxon>Pseudomonadati</taxon>
        <taxon>Pseudomonadota</taxon>
        <taxon>Alphaproteobacteria</taxon>
        <taxon>Hyphomicrobiales</taxon>
        <taxon>Nitrobacteraceae</taxon>
        <taxon>Bradyrhizobium</taxon>
    </lineage>
</organism>
<evidence type="ECO:0000313" key="4">
    <source>
        <dbReference type="Proteomes" id="UP000692816"/>
    </source>
</evidence>
<keyword evidence="4" id="KW-1185">Reference proteome</keyword>
<dbReference type="PANTHER" id="PTHR30007">
    <property type="entry name" value="PHP DOMAIN PROTEIN"/>
    <property type="match status" value="1"/>
</dbReference>
<gene>
    <name evidence="3" type="ORF">J4P68_02435</name>
</gene>
<dbReference type="InterPro" id="IPR025668">
    <property type="entry name" value="Tnp_DDE_dom"/>
</dbReference>
<proteinExistence type="predicted"/>
<dbReference type="EMBL" id="JAGEPA010000001">
    <property type="protein sequence ID" value="MBO1428292.1"/>
    <property type="molecule type" value="Genomic_DNA"/>
</dbReference>
<dbReference type="Pfam" id="PF13586">
    <property type="entry name" value="DDE_Tnp_1_2"/>
    <property type="match status" value="1"/>
</dbReference>
<accession>A0ABS3MA43</accession>
<evidence type="ECO:0000259" key="2">
    <source>
        <dbReference type="Pfam" id="PF13586"/>
    </source>
</evidence>
<protein>
    <submittedName>
        <fullName evidence="3">Transposase</fullName>
    </submittedName>
</protein>
<dbReference type="Proteomes" id="UP000692816">
    <property type="component" value="Unassembled WGS sequence"/>
</dbReference>
<dbReference type="PANTHER" id="PTHR30007:SF1">
    <property type="entry name" value="BLR1914 PROTEIN"/>
    <property type="match status" value="1"/>
</dbReference>
<reference evidence="3" key="1">
    <citation type="journal article" date="2021" name="Int. J. Syst. Evol. Microbiol.">
        <title>Bradyrhizobium septentrionale sp. nov. (sv. septentrionale) and Bradyrhizobium quebecense sp. nov. (sv. septentrionale) associated with legumes native to Canada possess rearranged symbiosis genes and numerous insertion sequences.</title>
        <authorList>
            <person name="Bromfield E.S.P."/>
            <person name="Cloutier S."/>
        </authorList>
    </citation>
    <scope>NUCLEOTIDE SEQUENCE</scope>
    <source>
        <strain evidence="3">12S5</strain>
    </source>
</reference>
<name>A0ABS3MA43_9BRAD</name>
<feature type="domain" description="Transposase DDE" evidence="2">
    <location>
        <begin position="45"/>
        <end position="130"/>
    </location>
</feature>
<dbReference type="RefSeq" id="WP_207840100.1">
    <property type="nucleotide sequence ID" value="NZ_CP088282.1"/>
</dbReference>
<evidence type="ECO:0000256" key="1">
    <source>
        <dbReference type="SAM" id="MobiDB-lite"/>
    </source>
</evidence>